<feature type="transmembrane region" description="Helical" evidence="8">
    <location>
        <begin position="292"/>
        <end position="312"/>
    </location>
</feature>
<gene>
    <name evidence="10" type="ORF">CE154_004130</name>
</gene>
<evidence type="ECO:0000256" key="8">
    <source>
        <dbReference type="SAM" id="Phobius"/>
    </source>
</evidence>
<reference evidence="10 11" key="1">
    <citation type="submission" date="2018-09" db="EMBL/GenBank/DDBJ databases">
        <title>Genome comparison of Alicycliphilus sp. BQ1, a polyurethanolytic bacterium, with its closest phylogenetic relatives Alicycliphilus denitrificans BC and K601, unable to attack polyurethane.</title>
        <authorList>
            <person name="Loza-Tavera H."/>
            <person name="Lozano L."/>
            <person name="Cevallos M."/>
            <person name="Maya-Lucas O."/>
            <person name="Garcia-Mena J."/>
            <person name="Hernandez J."/>
        </authorList>
    </citation>
    <scope>NUCLEOTIDE SEQUENCE [LARGE SCALE GENOMIC DNA]</scope>
    <source>
        <strain evidence="10 11">BQ1</strain>
    </source>
</reference>
<keyword evidence="3" id="KW-0328">Glycosyltransferase</keyword>
<keyword evidence="2" id="KW-1003">Cell membrane</keyword>
<evidence type="ECO:0000256" key="3">
    <source>
        <dbReference type="ARBA" id="ARBA00022676"/>
    </source>
</evidence>
<dbReference type="InterPro" id="IPR050297">
    <property type="entry name" value="LipidA_mod_glycosyltrf_83"/>
</dbReference>
<feature type="domain" description="Glycosyltransferase RgtA/B/C/D-like" evidence="9">
    <location>
        <begin position="62"/>
        <end position="222"/>
    </location>
</feature>
<feature type="transmembrane region" description="Helical" evidence="8">
    <location>
        <begin position="205"/>
        <end position="228"/>
    </location>
</feature>
<dbReference type="GO" id="GO:0009103">
    <property type="term" value="P:lipopolysaccharide biosynthetic process"/>
    <property type="evidence" value="ECO:0007669"/>
    <property type="project" value="UniProtKB-ARBA"/>
</dbReference>
<keyword evidence="5 8" id="KW-0812">Transmembrane</keyword>
<dbReference type="EMBL" id="NKDB02000001">
    <property type="protein sequence ID" value="RKJ98942.1"/>
    <property type="molecule type" value="Genomic_DNA"/>
</dbReference>
<dbReference type="PANTHER" id="PTHR33908">
    <property type="entry name" value="MANNOSYLTRANSFERASE YKCB-RELATED"/>
    <property type="match status" value="1"/>
</dbReference>
<evidence type="ECO:0000256" key="7">
    <source>
        <dbReference type="ARBA" id="ARBA00023136"/>
    </source>
</evidence>
<keyword evidence="4 10" id="KW-0808">Transferase</keyword>
<name>A0A3R7IUS6_9BURK</name>
<dbReference type="InterPro" id="IPR038731">
    <property type="entry name" value="RgtA/B/C-like"/>
</dbReference>
<evidence type="ECO:0000256" key="4">
    <source>
        <dbReference type="ARBA" id="ARBA00022679"/>
    </source>
</evidence>
<feature type="transmembrane region" description="Helical" evidence="8">
    <location>
        <begin position="20"/>
        <end position="41"/>
    </location>
</feature>
<keyword evidence="7 8" id="KW-0472">Membrane</keyword>
<protein>
    <submittedName>
        <fullName evidence="10">Glycosyl transferase</fullName>
    </submittedName>
</protein>
<keyword evidence="6 8" id="KW-1133">Transmembrane helix</keyword>
<proteinExistence type="predicted"/>
<dbReference type="Proteomes" id="UP000216225">
    <property type="component" value="Unassembled WGS sequence"/>
</dbReference>
<organism evidence="10 11">
    <name type="scientific">Alicycliphilus denitrificans</name>
    <dbReference type="NCBI Taxonomy" id="179636"/>
    <lineage>
        <taxon>Bacteria</taxon>
        <taxon>Pseudomonadati</taxon>
        <taxon>Pseudomonadota</taxon>
        <taxon>Betaproteobacteria</taxon>
        <taxon>Burkholderiales</taxon>
        <taxon>Comamonadaceae</taxon>
        <taxon>Alicycliphilus</taxon>
    </lineage>
</organism>
<evidence type="ECO:0000256" key="1">
    <source>
        <dbReference type="ARBA" id="ARBA00004651"/>
    </source>
</evidence>
<dbReference type="GO" id="GO:0005886">
    <property type="term" value="C:plasma membrane"/>
    <property type="evidence" value="ECO:0007669"/>
    <property type="project" value="UniProtKB-SubCell"/>
</dbReference>
<feature type="transmembrane region" description="Helical" evidence="8">
    <location>
        <begin position="76"/>
        <end position="99"/>
    </location>
</feature>
<dbReference type="PANTHER" id="PTHR33908:SF11">
    <property type="entry name" value="MEMBRANE PROTEIN"/>
    <property type="match status" value="1"/>
</dbReference>
<evidence type="ECO:0000256" key="2">
    <source>
        <dbReference type="ARBA" id="ARBA00022475"/>
    </source>
</evidence>
<comment type="caution">
    <text evidence="10">The sequence shown here is derived from an EMBL/GenBank/DDBJ whole genome shotgun (WGS) entry which is preliminary data.</text>
</comment>
<evidence type="ECO:0000259" key="9">
    <source>
        <dbReference type="Pfam" id="PF13231"/>
    </source>
</evidence>
<feature type="transmembrane region" description="Helical" evidence="8">
    <location>
        <begin position="163"/>
        <end position="193"/>
    </location>
</feature>
<feature type="transmembrane region" description="Helical" evidence="8">
    <location>
        <begin position="347"/>
        <end position="368"/>
    </location>
</feature>
<evidence type="ECO:0000256" key="5">
    <source>
        <dbReference type="ARBA" id="ARBA00022692"/>
    </source>
</evidence>
<dbReference type="AlphaFoldDB" id="A0A3R7IUS6"/>
<dbReference type="Pfam" id="PF13231">
    <property type="entry name" value="PMT_2"/>
    <property type="match status" value="1"/>
</dbReference>
<comment type="subcellular location">
    <subcellularLocation>
        <location evidence="1">Cell membrane</location>
        <topology evidence="1">Multi-pass membrane protein</topology>
    </subcellularLocation>
</comment>
<evidence type="ECO:0000256" key="6">
    <source>
        <dbReference type="ARBA" id="ARBA00022989"/>
    </source>
</evidence>
<feature type="transmembrane region" description="Helical" evidence="8">
    <location>
        <begin position="134"/>
        <end position="151"/>
    </location>
</feature>
<accession>A0A3R7IUS6</accession>
<feature type="transmembrane region" description="Helical" evidence="8">
    <location>
        <begin position="111"/>
        <end position="128"/>
    </location>
</feature>
<evidence type="ECO:0000313" key="11">
    <source>
        <dbReference type="Proteomes" id="UP000216225"/>
    </source>
</evidence>
<dbReference type="GO" id="GO:0016763">
    <property type="term" value="F:pentosyltransferase activity"/>
    <property type="evidence" value="ECO:0007669"/>
    <property type="project" value="TreeGrafter"/>
</dbReference>
<feature type="transmembrane region" description="Helical" evidence="8">
    <location>
        <begin position="249"/>
        <end position="272"/>
    </location>
</feature>
<dbReference type="RefSeq" id="WP_094435403.1">
    <property type="nucleotide sequence ID" value="NZ_NKDB02000001.1"/>
</dbReference>
<evidence type="ECO:0000313" key="10">
    <source>
        <dbReference type="EMBL" id="RKJ98942.1"/>
    </source>
</evidence>
<sequence>MNVSTAPGALAPRQPLAHPLLWLMAIALAHVAVRVAVSPALKWDEAEQLLWSQELALGYGAQPPLYTWLQWLVNQVFGPSVLALAALKHTLLALTYALMYLAGRELLDGRGAWWASASMLLLPPLGWFSVRDHTHTILVTAMTCGAWWLLLRIARRPRPLEFALLGLVCGLGMLSKYSFALAAGAMLLAALSVTETRRALLSRGWWWAPVAGLLVVLPHATWLAAHLAEATAGTIGKMEIQPENGLGKGLLSLLGGVAGTLALWALFALWAFRAAWWRTPWAPAAPWAQRVFVRYVLLIMLALLGMVLFAGVTTFKGRWMLPLLCMAPLAAFAARPQLQQHPRGGRYTAAILAVATFILAVAGVRPWLSGLRGQPDELNHPVAELADALRAAGYDGAGTIIAADHILAGTLRARFPHATVRPCTPAQGDIGACVADHVQRAGKSGHGWLLVSRADGAAPGWWAKAQAGIAPQAIQSIHLPFHMMHEDTSPAHYEYVWHAPGSAYQP</sequence>